<dbReference type="RefSeq" id="WP_187319929.1">
    <property type="nucleotide sequence ID" value="NZ_JACSCY010000008.1"/>
</dbReference>
<sequence length="390" mass="44041">MSKKVLFVSHEATRTGAPIALLRMLRWLKENTPWEIVILLIKGGELLADFQQVGETYVWEKSVTNTLWLNRWRRIKRIAHVPNLHRATLIARLKKSNPDIIYANSSVSLALGVELKEILHVPLVSHIHELNILINRFVGPENFLRLSSQVDLFFAVSQATKDNLVENYNISSERVKVIYAYIDIAEIQIASDDVSMALRAELDIPSNAFVILTAGSLYWNKSPDLFIQIAQQTHLIADEMPYFIWLGGDIEAPEARELHHDFIRVGLGKYIRFVSTKPNPYNYMAMCDVFMMTSREDSFGLVGLEAASLNKPVLCFAKGGGMSEFVEQDAGIIIPYLRTDLMAQAIIDLQRNSAARLAFGHQAAQKVRERHTVEAVIPKAARYLSGLLAR</sequence>
<dbReference type="InterPro" id="IPR050194">
    <property type="entry name" value="Glycosyltransferase_grp1"/>
</dbReference>
<feature type="domain" description="Glycosyl transferase family 1" evidence="1">
    <location>
        <begin position="198"/>
        <end position="365"/>
    </location>
</feature>
<reference evidence="3 4" key="1">
    <citation type="submission" date="2020-08" db="EMBL/GenBank/DDBJ databases">
        <title>Hymenobacter sp.</title>
        <authorList>
            <person name="Kim M.K."/>
        </authorList>
    </citation>
    <scope>NUCLEOTIDE SEQUENCE [LARGE SCALE GENOMIC DNA]</scope>
    <source>
        <strain evidence="3 4">BT507</strain>
    </source>
</reference>
<dbReference type="PANTHER" id="PTHR45947">
    <property type="entry name" value="SULFOQUINOVOSYL TRANSFERASE SQD2"/>
    <property type="match status" value="1"/>
</dbReference>
<comment type="caution">
    <text evidence="3">The sequence shown here is derived from an EMBL/GenBank/DDBJ whole genome shotgun (WGS) entry which is preliminary data.</text>
</comment>
<evidence type="ECO:0000313" key="3">
    <source>
        <dbReference type="EMBL" id="MBC6611650.1"/>
    </source>
</evidence>
<dbReference type="InterPro" id="IPR001296">
    <property type="entry name" value="Glyco_trans_1"/>
</dbReference>
<name>A0ABR7MLP0_9BACT</name>
<proteinExistence type="predicted"/>
<evidence type="ECO:0000259" key="2">
    <source>
        <dbReference type="Pfam" id="PF13439"/>
    </source>
</evidence>
<dbReference type="Pfam" id="PF00534">
    <property type="entry name" value="Glycos_transf_1"/>
    <property type="match status" value="1"/>
</dbReference>
<protein>
    <submittedName>
        <fullName evidence="3">Glycosyltransferase family 4 protein</fullName>
    </submittedName>
</protein>
<dbReference type="CDD" id="cd03801">
    <property type="entry name" value="GT4_PimA-like"/>
    <property type="match status" value="1"/>
</dbReference>
<dbReference type="Gene3D" id="3.40.50.2000">
    <property type="entry name" value="Glycogen Phosphorylase B"/>
    <property type="match status" value="2"/>
</dbReference>
<organism evidence="3 4">
    <name type="scientific">Hymenobacter citatus</name>
    <dbReference type="NCBI Taxonomy" id="2763506"/>
    <lineage>
        <taxon>Bacteria</taxon>
        <taxon>Pseudomonadati</taxon>
        <taxon>Bacteroidota</taxon>
        <taxon>Cytophagia</taxon>
        <taxon>Cytophagales</taxon>
        <taxon>Hymenobacteraceae</taxon>
        <taxon>Hymenobacter</taxon>
    </lineage>
</organism>
<keyword evidence="4" id="KW-1185">Reference proteome</keyword>
<accession>A0ABR7MLP0</accession>
<dbReference type="SUPFAM" id="SSF53756">
    <property type="entry name" value="UDP-Glycosyltransferase/glycogen phosphorylase"/>
    <property type="match status" value="1"/>
</dbReference>
<dbReference type="Pfam" id="PF13439">
    <property type="entry name" value="Glyco_transf_4"/>
    <property type="match status" value="1"/>
</dbReference>
<evidence type="ECO:0000313" key="4">
    <source>
        <dbReference type="Proteomes" id="UP000622017"/>
    </source>
</evidence>
<dbReference type="PANTHER" id="PTHR45947:SF3">
    <property type="entry name" value="SULFOQUINOVOSYL TRANSFERASE SQD2"/>
    <property type="match status" value="1"/>
</dbReference>
<feature type="domain" description="Glycosyltransferase subfamily 4-like N-terminal" evidence="2">
    <location>
        <begin position="85"/>
        <end position="185"/>
    </location>
</feature>
<gene>
    <name evidence="3" type="ORF">H8B15_11990</name>
</gene>
<dbReference type="Proteomes" id="UP000622017">
    <property type="component" value="Unassembled WGS sequence"/>
</dbReference>
<evidence type="ECO:0000259" key="1">
    <source>
        <dbReference type="Pfam" id="PF00534"/>
    </source>
</evidence>
<dbReference type="EMBL" id="JACSCY010000008">
    <property type="protein sequence ID" value="MBC6611650.1"/>
    <property type="molecule type" value="Genomic_DNA"/>
</dbReference>
<dbReference type="InterPro" id="IPR028098">
    <property type="entry name" value="Glyco_trans_4-like_N"/>
</dbReference>